<comment type="caution">
    <text evidence="4">The sequence shown here is derived from an EMBL/GenBank/DDBJ whole genome shotgun (WGS) entry which is preliminary data.</text>
</comment>
<reference evidence="4" key="1">
    <citation type="journal article" date="2022" name="ISME J.">
        <title>Identification of active gaseous-alkane degraders at natural gas seeps.</title>
        <authorList>
            <person name="Farhan Ul Haque M."/>
            <person name="Hernandez M."/>
            <person name="Crombie A.T."/>
            <person name="Murrell J.C."/>
        </authorList>
    </citation>
    <scope>NUCLEOTIDE SEQUENCE</scope>
    <source>
        <strain evidence="4">ANDR5</strain>
    </source>
</reference>
<protein>
    <submittedName>
        <fullName evidence="4">DUF4185 domain-containing protein</fullName>
    </submittedName>
</protein>
<proteinExistence type="inferred from homology"/>
<dbReference type="Pfam" id="PF01183">
    <property type="entry name" value="Glyco_hydro_25"/>
    <property type="match status" value="1"/>
</dbReference>
<feature type="region of interest" description="Disordered" evidence="2">
    <location>
        <begin position="460"/>
        <end position="488"/>
    </location>
</feature>
<organism evidence="4 5">
    <name type="scientific">Candidatus Mycolicibacterium alkanivorans</name>
    <dbReference type="NCBI Taxonomy" id="2954114"/>
    <lineage>
        <taxon>Bacteria</taxon>
        <taxon>Bacillati</taxon>
        <taxon>Actinomycetota</taxon>
        <taxon>Actinomycetes</taxon>
        <taxon>Mycobacteriales</taxon>
        <taxon>Mycobacteriaceae</taxon>
        <taxon>Mycolicibacterium</taxon>
    </lineage>
</organism>
<comment type="similarity">
    <text evidence="1">Belongs to the glycosyl hydrolase 25 family.</text>
</comment>
<dbReference type="SUPFAM" id="SSF51445">
    <property type="entry name" value="(Trans)glycosidases"/>
    <property type="match status" value="1"/>
</dbReference>
<evidence type="ECO:0000256" key="2">
    <source>
        <dbReference type="SAM" id="MobiDB-lite"/>
    </source>
</evidence>
<evidence type="ECO:0000259" key="3">
    <source>
        <dbReference type="Pfam" id="PF13810"/>
    </source>
</evidence>
<evidence type="ECO:0000313" key="5">
    <source>
        <dbReference type="Proteomes" id="UP001139068"/>
    </source>
</evidence>
<dbReference type="PROSITE" id="PS51904">
    <property type="entry name" value="GLYCOSYL_HYDROL_F25_2"/>
    <property type="match status" value="1"/>
</dbReference>
<name>A0ABS9YSQ1_9MYCO</name>
<accession>A0ABS9YSQ1</accession>
<feature type="region of interest" description="Disordered" evidence="2">
    <location>
        <begin position="525"/>
        <end position="547"/>
    </location>
</feature>
<feature type="domain" description="DUF4185" evidence="3">
    <location>
        <begin position="573"/>
        <end position="893"/>
    </location>
</feature>
<dbReference type="InterPro" id="IPR025442">
    <property type="entry name" value="DUF4185"/>
</dbReference>
<feature type="region of interest" description="Disordered" evidence="2">
    <location>
        <begin position="898"/>
        <end position="964"/>
    </location>
</feature>
<evidence type="ECO:0000313" key="4">
    <source>
        <dbReference type="EMBL" id="MCI4674168.1"/>
    </source>
</evidence>
<dbReference type="InterPro" id="IPR017853">
    <property type="entry name" value="GH"/>
</dbReference>
<dbReference type="InterPro" id="IPR002053">
    <property type="entry name" value="Glyco_hydro_25"/>
</dbReference>
<dbReference type="Proteomes" id="UP001139068">
    <property type="component" value="Unassembled WGS sequence"/>
</dbReference>
<dbReference type="Gene3D" id="3.20.20.80">
    <property type="entry name" value="Glycosidases"/>
    <property type="match status" value="1"/>
</dbReference>
<sequence>MAIARWDEVRTGLLGERMIRFLERYPKADEIYITSAMDGDHGEVSHHYGWWYKGSRTVAIDIGAGGFPAGSAKMRDIARWLYDNFADYTVELIHTTPFQDDNGFYVKNQKRYPGGAVYGEATKSEHRNHVHWGTSAALMTAMEQGAGPSPLQRLAIPCTKPVWGWDASDYDWSDNRGPMDLVAAQRDGISFFIHKTTEGGDWQAVNFQTALERARAAGIPVLGAYHFLWPGNIEGQVDFWLDYVERRTPWWKDVPWIWQIDAEGSKDTPPPSADEVARAVAAVRDRLARRGNFGYVIAYAPFSKYGNGLPPGFDIWNANYNGSGDPRPFRQQYEGVTDTAPGWNVMSGRKPRILQFTEDGHVGLQSRCDVNKFDGTLHDLIRLCGRDPELIGVPPLREMVRERIAFPIDRILVPGRRSLDTTTTEGIDMSLDASEQGELLQLLRDLGPLTQRLEELLARSSEDGGGGIGTRSLDGGQPAPSAGPGRSDYWNLGHFGEFGITRSLDQPQWIDPQTIHNQRGRYVTGRRTPLPTARDLPRTRGIDVGPGALRAFEPIDPGRPVDHAMKIGDVTGPGLTDRFGMAATDLGVLTQTPSGRILAVFGDTFRDPWVPSDDWRATVGLISDTKNLDGGIVWTEAAGPNPNNARQLWDYPHIPTPIPGEFSTVLPSDVMTIGNTIYLHTSAHFPFGYVGFTEIWKSVDDGRTWQRHGPRWEDPFLHGGLAQLWTWDRGDDGFVYIMSTGFRRERDQPIILRRVPADRIDDPGAYQGWGWGPDEFGQFGWAWGHEPTPVLDGGYGELCLRRIDGQWVLVAFNARDYRLDVKVFPDFENSDLNTWPTTSPIVGGDWGQERGDSVAQLYGPSIIPGSRPGSGFHIFLSQWRNPGSWPYHVMQFKIPMPGAGGPRDLEPTGGTAPRKAPTKTAPRKTPLVKKVPAKKVPAKKEPAKKAPVRKAPAERSPRRATGDS</sequence>
<gene>
    <name evidence="4" type="ORF">K9U37_04155</name>
</gene>
<feature type="compositionally biased region" description="Basic and acidic residues" evidence="2">
    <location>
        <begin position="951"/>
        <end position="964"/>
    </location>
</feature>
<dbReference type="EMBL" id="JAIVFL010000001">
    <property type="protein sequence ID" value="MCI4674168.1"/>
    <property type="molecule type" value="Genomic_DNA"/>
</dbReference>
<evidence type="ECO:0000256" key="1">
    <source>
        <dbReference type="ARBA" id="ARBA00010646"/>
    </source>
</evidence>
<dbReference type="Pfam" id="PF13810">
    <property type="entry name" value="DUF4185"/>
    <property type="match status" value="1"/>
</dbReference>
<keyword evidence="5" id="KW-1185">Reference proteome</keyword>
<dbReference type="RefSeq" id="WP_243070635.1">
    <property type="nucleotide sequence ID" value="NZ_JAIVFL010000001.1"/>
</dbReference>